<dbReference type="EMBL" id="VMFD01000021">
    <property type="protein sequence ID" value="TSC65954.1"/>
    <property type="molecule type" value="Genomic_DNA"/>
</dbReference>
<accession>A0A554JC87</accession>
<proteinExistence type="predicted"/>
<dbReference type="AlphaFoldDB" id="A0A554JC87"/>
<comment type="caution">
    <text evidence="2">The sequence shown here is derived from an EMBL/GenBank/DDBJ whole genome shotgun (WGS) entry which is preliminary data.</text>
</comment>
<sequence>MIKFSWPTLAASRFGFSIYILGAICLAAGIFGWT</sequence>
<evidence type="ECO:0000256" key="1">
    <source>
        <dbReference type="SAM" id="Phobius"/>
    </source>
</evidence>
<feature type="transmembrane region" description="Helical" evidence="1">
    <location>
        <begin position="12"/>
        <end position="33"/>
    </location>
</feature>
<keyword evidence="1" id="KW-0812">Transmembrane</keyword>
<organism evidence="2 3">
    <name type="scientific">Candidatus Berkelbacteria bacterium Gr01-1014_85</name>
    <dbReference type="NCBI Taxonomy" id="2017150"/>
    <lineage>
        <taxon>Bacteria</taxon>
        <taxon>Candidatus Berkelbacteria</taxon>
    </lineage>
</organism>
<evidence type="ECO:0000313" key="2">
    <source>
        <dbReference type="EMBL" id="TSC65954.1"/>
    </source>
</evidence>
<dbReference type="Proteomes" id="UP000316253">
    <property type="component" value="Unassembled WGS sequence"/>
</dbReference>
<evidence type="ECO:0000313" key="3">
    <source>
        <dbReference type="Proteomes" id="UP000316253"/>
    </source>
</evidence>
<reference evidence="2 3" key="1">
    <citation type="submission" date="2017-08" db="EMBL/GenBank/DDBJ databases">
        <title>Mechanisms for carbon and nitrogen cycling indicate functional differentiation within the Candidate Phyla Radiation.</title>
        <authorList>
            <person name="Danczak R.E."/>
            <person name="Johnston M.D."/>
            <person name="Kenah C."/>
            <person name="Slattery M."/>
            <person name="Wrighton K.C."/>
            <person name="Wilkins M.J."/>
        </authorList>
    </citation>
    <scope>NUCLEOTIDE SEQUENCE [LARGE SCALE GENOMIC DNA]</scope>
    <source>
        <strain evidence="2">Gr01-1014_85</strain>
    </source>
</reference>
<protein>
    <submittedName>
        <fullName evidence="2">Uncharacterized protein</fullName>
    </submittedName>
</protein>
<feature type="non-terminal residue" evidence="2">
    <location>
        <position position="34"/>
    </location>
</feature>
<name>A0A554JC87_9BACT</name>
<keyword evidence="1" id="KW-0472">Membrane</keyword>
<keyword evidence="1" id="KW-1133">Transmembrane helix</keyword>
<gene>
    <name evidence="2" type="ORF">CEO22_290</name>
</gene>